<organism evidence="1 2">
    <name type="scientific">Alteromonas mediterranea</name>
    <dbReference type="NCBI Taxonomy" id="314275"/>
    <lineage>
        <taxon>Bacteria</taxon>
        <taxon>Pseudomonadati</taxon>
        <taxon>Pseudomonadota</taxon>
        <taxon>Gammaproteobacteria</taxon>
        <taxon>Alteromonadales</taxon>
        <taxon>Alteromonadaceae</taxon>
        <taxon>Alteromonas/Salinimonas group</taxon>
        <taxon>Alteromonas</taxon>
    </lineage>
</organism>
<reference evidence="1 2" key="1">
    <citation type="submission" date="2015-12" db="EMBL/GenBank/DDBJ databases">
        <title>Intraspecies pangenome expansion in the marine bacterium Alteromonas.</title>
        <authorList>
            <person name="Lopez-Perez M."/>
            <person name="Rodriguez-Valera F."/>
        </authorList>
    </citation>
    <scope>NUCLEOTIDE SEQUENCE [LARGE SCALE GENOMIC DNA]</scope>
    <source>
        <strain evidence="1 2">UM8</strain>
    </source>
</reference>
<dbReference type="Proteomes" id="UP000061468">
    <property type="component" value="Chromosome"/>
</dbReference>
<evidence type="ECO:0000313" key="2">
    <source>
        <dbReference type="Proteomes" id="UP000061468"/>
    </source>
</evidence>
<sequence>MTELSNTELDNIDEVMNDIMEKLASIEHSYSTYKEAEGRDKQDIASYDYNSVCKNAISAVGNCVNLLLSYFPSEVEERVKGSSEDEMSNSLKLAILLNNEVNSFKPDGSTKRTFKQRADSILASESFRKSAKAEGINPDIEGAAREELLKLINQGKPTTKNY</sequence>
<dbReference type="AlphaFoldDB" id="A0AAC8XHV9"/>
<dbReference type="RefSeq" id="WP_015066342.1">
    <property type="nucleotide sequence ID" value="NZ_CAXGIV010000108.1"/>
</dbReference>
<accession>A0AAC8XHV9</accession>
<evidence type="ECO:0000313" key="1">
    <source>
        <dbReference type="EMBL" id="AMJ77583.1"/>
    </source>
</evidence>
<name>A0AAC8XHV9_9ALTE</name>
<gene>
    <name evidence="1" type="ORF">AV942_04270</name>
</gene>
<dbReference type="EMBL" id="CP013928">
    <property type="protein sequence ID" value="AMJ77583.1"/>
    <property type="molecule type" value="Genomic_DNA"/>
</dbReference>
<proteinExistence type="predicted"/>
<protein>
    <submittedName>
        <fullName evidence="1">Uncharacterized protein</fullName>
    </submittedName>
</protein>